<keyword evidence="6" id="KW-1185">Reference proteome</keyword>
<keyword evidence="1 3" id="KW-0863">Zinc-finger</keyword>
<comment type="caution">
    <text evidence="5">The sequence shown here is derived from an EMBL/GenBank/DDBJ whole genome shotgun (WGS) entry which is preliminary data.</text>
</comment>
<evidence type="ECO:0000256" key="3">
    <source>
        <dbReference type="PROSITE-ProRule" id="PRU00175"/>
    </source>
</evidence>
<protein>
    <recommendedName>
        <fullName evidence="4">RING-type domain-containing protein</fullName>
    </recommendedName>
</protein>
<organism evidence="5 6">
    <name type="scientific">Porites lobata</name>
    <dbReference type="NCBI Taxonomy" id="104759"/>
    <lineage>
        <taxon>Eukaryota</taxon>
        <taxon>Metazoa</taxon>
        <taxon>Cnidaria</taxon>
        <taxon>Anthozoa</taxon>
        <taxon>Hexacorallia</taxon>
        <taxon>Scleractinia</taxon>
        <taxon>Fungiina</taxon>
        <taxon>Poritidae</taxon>
        <taxon>Porites</taxon>
    </lineage>
</organism>
<gene>
    <name evidence="5" type="ORF">PLOB_00046453</name>
</gene>
<dbReference type="Proteomes" id="UP001159405">
    <property type="component" value="Unassembled WGS sequence"/>
</dbReference>
<dbReference type="Gene3D" id="3.30.40.10">
    <property type="entry name" value="Zinc/RING finger domain, C3HC4 (zinc finger)"/>
    <property type="match status" value="1"/>
</dbReference>
<keyword evidence="1 3" id="KW-0479">Metal-binding</keyword>
<proteinExistence type="predicted"/>
<name>A0ABN8SES2_9CNID</name>
<evidence type="ECO:0000256" key="1">
    <source>
        <dbReference type="ARBA" id="ARBA00022771"/>
    </source>
</evidence>
<reference evidence="5 6" key="1">
    <citation type="submission" date="2022-05" db="EMBL/GenBank/DDBJ databases">
        <authorList>
            <consortium name="Genoscope - CEA"/>
            <person name="William W."/>
        </authorList>
    </citation>
    <scope>NUCLEOTIDE SEQUENCE [LARGE SCALE GENOMIC DNA]</scope>
</reference>
<evidence type="ECO:0000259" key="4">
    <source>
        <dbReference type="PROSITE" id="PS50089"/>
    </source>
</evidence>
<evidence type="ECO:0000313" key="6">
    <source>
        <dbReference type="Proteomes" id="UP001159405"/>
    </source>
</evidence>
<evidence type="ECO:0000256" key="2">
    <source>
        <dbReference type="ARBA" id="ARBA00022833"/>
    </source>
</evidence>
<accession>A0ABN8SES2</accession>
<dbReference type="EMBL" id="CALNXK010000828">
    <property type="protein sequence ID" value="CAH3190217.1"/>
    <property type="molecule type" value="Genomic_DNA"/>
</dbReference>
<dbReference type="PANTHER" id="PTHR14609">
    <property type="entry name" value="RING FINGER PROTEIN 219"/>
    <property type="match status" value="1"/>
</dbReference>
<feature type="domain" description="RING-type" evidence="4">
    <location>
        <begin position="21"/>
        <end position="59"/>
    </location>
</feature>
<evidence type="ECO:0000313" key="5">
    <source>
        <dbReference type="EMBL" id="CAH3190217.1"/>
    </source>
</evidence>
<dbReference type="PANTHER" id="PTHR14609:SF1">
    <property type="entry name" value="ORC UBIQUITIN LIGASE 1"/>
    <property type="match status" value="1"/>
</dbReference>
<dbReference type="InterPro" id="IPR001841">
    <property type="entry name" value="Znf_RING"/>
</dbReference>
<dbReference type="InterPro" id="IPR039209">
    <property type="entry name" value="OBI1"/>
</dbReference>
<dbReference type="SUPFAM" id="SSF57850">
    <property type="entry name" value="RING/U-box"/>
    <property type="match status" value="1"/>
</dbReference>
<dbReference type="SMART" id="SM00184">
    <property type="entry name" value="RING"/>
    <property type="match status" value="1"/>
</dbReference>
<sequence>MASKKVSVSSTSLSMTLPISCQICLGKVREPVVCPNQHVFCSTCMDTWLRSHSFCPTCRTSITTEQPCKENPSIDLPVNSDAVTRAELRRTRL</sequence>
<dbReference type="Pfam" id="PF13923">
    <property type="entry name" value="zf-C3HC4_2"/>
    <property type="match status" value="1"/>
</dbReference>
<dbReference type="PROSITE" id="PS50089">
    <property type="entry name" value="ZF_RING_2"/>
    <property type="match status" value="1"/>
</dbReference>
<keyword evidence="2" id="KW-0862">Zinc</keyword>
<dbReference type="InterPro" id="IPR013083">
    <property type="entry name" value="Znf_RING/FYVE/PHD"/>
</dbReference>